<dbReference type="RefSeq" id="WP_199263573.1">
    <property type="nucleotide sequence ID" value="NZ_CP054140.1"/>
</dbReference>
<dbReference type="SUPFAM" id="SSF64182">
    <property type="entry name" value="DHH phosphoesterases"/>
    <property type="match status" value="1"/>
</dbReference>
<organism evidence="1 2">
    <name type="scientific">Desulfobulbus oligotrophicus</name>
    <dbReference type="NCBI Taxonomy" id="1909699"/>
    <lineage>
        <taxon>Bacteria</taxon>
        <taxon>Pseudomonadati</taxon>
        <taxon>Thermodesulfobacteriota</taxon>
        <taxon>Desulfobulbia</taxon>
        <taxon>Desulfobulbales</taxon>
        <taxon>Desulfobulbaceae</taxon>
        <taxon>Desulfobulbus</taxon>
    </lineage>
</organism>
<dbReference type="AlphaFoldDB" id="A0A7T5VBB3"/>
<dbReference type="Proteomes" id="UP000596092">
    <property type="component" value="Chromosome"/>
</dbReference>
<dbReference type="InterPro" id="IPR038763">
    <property type="entry name" value="DHH_sf"/>
</dbReference>
<dbReference type="KEGG" id="dog:HP555_02100"/>
<reference evidence="1 2" key="1">
    <citation type="submission" date="2020-05" db="EMBL/GenBank/DDBJ databases">
        <title>Complete genome of Desulfobulbus oligotrophicus.</title>
        <authorList>
            <person name="Podar M."/>
        </authorList>
    </citation>
    <scope>NUCLEOTIDE SEQUENCE [LARGE SCALE GENOMIC DNA]</scope>
    <source>
        <strain evidence="1 2">Prop6</strain>
    </source>
</reference>
<dbReference type="GO" id="GO:0016740">
    <property type="term" value="F:transferase activity"/>
    <property type="evidence" value="ECO:0007669"/>
    <property type="project" value="UniProtKB-KW"/>
</dbReference>
<name>A0A7T5VBB3_9BACT</name>
<keyword evidence="2" id="KW-1185">Reference proteome</keyword>
<sequence>MAQIDVFNGDADGICALQQLRLHTPRPGARLITGVKRDIALLDRLDGVSDSRITVLDISLESNRQALLHLLDNNNHIVYIDHHYSGEVPTSPLLAAHINPSPQLCTSLIVDQLLGGAHRAWAIAGAFGDGLDEVARTLADLLALSTEQQQVLNEIGVLFNYNSYGLTLDDLFIHPADLFRAVNRFSDPFHFHAAYPRLEQLRQGYAEDMDRAACLKPAHAYSGGRIFLLPEAPWARRVIGILASRYSREHPQLAHAVLLPRPDESYLVSVRAPLTNRHGADTLCRQFATGGGRTASAGINQLPQQELDQFIRAFSRQFPAL</sequence>
<evidence type="ECO:0000313" key="2">
    <source>
        <dbReference type="Proteomes" id="UP000596092"/>
    </source>
</evidence>
<proteinExistence type="predicted"/>
<protein>
    <submittedName>
        <fullName evidence="1">Acetyltransferase</fullName>
    </submittedName>
</protein>
<accession>A0A7T5VBB3</accession>
<gene>
    <name evidence="1" type="ORF">HP555_02100</name>
</gene>
<evidence type="ECO:0000313" key="1">
    <source>
        <dbReference type="EMBL" id="QQG64740.1"/>
    </source>
</evidence>
<dbReference type="EMBL" id="CP054140">
    <property type="protein sequence ID" value="QQG64740.1"/>
    <property type="molecule type" value="Genomic_DNA"/>
</dbReference>
<keyword evidence="1" id="KW-0808">Transferase</keyword>